<evidence type="ECO:0008006" key="4">
    <source>
        <dbReference type="Google" id="ProtNLM"/>
    </source>
</evidence>
<dbReference type="EMBL" id="BMUT01000001">
    <property type="protein sequence ID" value="GGX67138.1"/>
    <property type="molecule type" value="Genomic_DNA"/>
</dbReference>
<feature type="region of interest" description="Disordered" evidence="1">
    <location>
        <begin position="63"/>
        <end position="87"/>
    </location>
</feature>
<reference evidence="3" key="1">
    <citation type="journal article" date="2019" name="Int. J. Syst. Evol. Microbiol.">
        <title>The Global Catalogue of Microorganisms (GCM) 10K type strain sequencing project: providing services to taxonomists for standard genome sequencing and annotation.</title>
        <authorList>
            <consortium name="The Broad Institute Genomics Platform"/>
            <consortium name="The Broad Institute Genome Sequencing Center for Infectious Disease"/>
            <person name="Wu L."/>
            <person name="Ma J."/>
        </authorList>
    </citation>
    <scope>NUCLEOTIDE SEQUENCE [LARGE SCALE GENOMIC DNA]</scope>
    <source>
        <strain evidence="3">JCM 4586</strain>
    </source>
</reference>
<accession>A0ABQ2Y5X4</accession>
<sequence>MDVVVAGQGYVGLPLGVRAAEAGQALAIVDASVVLDIYPAREDPIPRITSTLIIDAAVPRAPPCAPSTTWPPSRTSSREWPAPETSF</sequence>
<comment type="caution">
    <text evidence="2">The sequence shown here is derived from an EMBL/GenBank/DDBJ whole genome shotgun (WGS) entry which is preliminary data.</text>
</comment>
<gene>
    <name evidence="2" type="ORF">GCM10010324_10490</name>
</gene>
<keyword evidence="3" id="KW-1185">Reference proteome</keyword>
<evidence type="ECO:0000313" key="2">
    <source>
        <dbReference type="EMBL" id="GGX67138.1"/>
    </source>
</evidence>
<feature type="compositionally biased region" description="Low complexity" evidence="1">
    <location>
        <begin position="66"/>
        <end position="75"/>
    </location>
</feature>
<evidence type="ECO:0000256" key="1">
    <source>
        <dbReference type="SAM" id="MobiDB-lite"/>
    </source>
</evidence>
<evidence type="ECO:0000313" key="3">
    <source>
        <dbReference type="Proteomes" id="UP000659223"/>
    </source>
</evidence>
<name>A0ABQ2Y5X4_9ACTN</name>
<protein>
    <recommendedName>
        <fullName evidence="4">UDP-glucose/GDP-mannose dehydrogenase N-terminal domain-containing protein</fullName>
    </recommendedName>
</protein>
<proteinExistence type="predicted"/>
<dbReference type="Proteomes" id="UP000659223">
    <property type="component" value="Unassembled WGS sequence"/>
</dbReference>
<organism evidence="2 3">
    <name type="scientific">Streptomyces hiroshimensis</name>
    <dbReference type="NCBI Taxonomy" id="66424"/>
    <lineage>
        <taxon>Bacteria</taxon>
        <taxon>Bacillati</taxon>
        <taxon>Actinomycetota</taxon>
        <taxon>Actinomycetes</taxon>
        <taxon>Kitasatosporales</taxon>
        <taxon>Streptomycetaceae</taxon>
        <taxon>Streptomyces</taxon>
    </lineage>
</organism>